<evidence type="ECO:0008006" key="3">
    <source>
        <dbReference type="Google" id="ProtNLM"/>
    </source>
</evidence>
<feature type="region of interest" description="Disordered" evidence="1">
    <location>
        <begin position="181"/>
        <end position="252"/>
    </location>
</feature>
<dbReference type="AlphaFoldDB" id="A0A6C0CAW7"/>
<dbReference type="EMBL" id="MN739374">
    <property type="protein sequence ID" value="QHT01497.1"/>
    <property type="molecule type" value="Genomic_DNA"/>
</dbReference>
<evidence type="ECO:0000256" key="1">
    <source>
        <dbReference type="SAM" id="MobiDB-lite"/>
    </source>
</evidence>
<name>A0A6C0CAW7_9ZZZZ</name>
<dbReference type="PRINTS" id="PR00624">
    <property type="entry name" value="HISTONEH5"/>
</dbReference>
<feature type="compositionally biased region" description="Basic residues" evidence="1">
    <location>
        <begin position="31"/>
        <end position="67"/>
    </location>
</feature>
<dbReference type="SUPFAM" id="SSF102875">
    <property type="entry name" value="Chromosomal protein MC1"/>
    <property type="match status" value="1"/>
</dbReference>
<organism evidence="2">
    <name type="scientific">viral metagenome</name>
    <dbReference type="NCBI Taxonomy" id="1070528"/>
    <lineage>
        <taxon>unclassified sequences</taxon>
        <taxon>metagenomes</taxon>
        <taxon>organismal metagenomes</taxon>
    </lineage>
</organism>
<reference evidence="2" key="1">
    <citation type="journal article" date="2020" name="Nature">
        <title>Giant virus diversity and host interactions through global metagenomics.</title>
        <authorList>
            <person name="Schulz F."/>
            <person name="Roux S."/>
            <person name="Paez-Espino D."/>
            <person name="Jungbluth S."/>
            <person name="Walsh D.A."/>
            <person name="Denef V.J."/>
            <person name="McMahon K.D."/>
            <person name="Konstantinidis K.T."/>
            <person name="Eloe-Fadrosh E.A."/>
            <person name="Kyrpides N.C."/>
            <person name="Woyke T."/>
        </authorList>
    </citation>
    <scope>NUCLEOTIDE SEQUENCE</scope>
    <source>
        <strain evidence="2">GVMAG-M-3300020192-26</strain>
    </source>
</reference>
<sequence>MSKNAKTAKGKKEVEDVEEPEVNVEDMDLKKKAKKPAAKKPATKKPAAKPKAKKSAGSKTAKPKAKTSGKVSKSGDKVRYFKRIDAKNLTSHGRYTGVTPKQAASKGFTKMVQEYKKKGRAVPPSLTIFLRESTRGSTGKVYGYTAERLKLDSPQELEIVDKVSGDTKKITYEYRNKIRKGDIPAQIGGMKKKKAGTKEKKAKKSTKTGKTAAKKPKASGSKSAKPKAKASGSKTAKPKAKTAAKKTGKAKK</sequence>
<dbReference type="GO" id="GO:0000786">
    <property type="term" value="C:nucleosome"/>
    <property type="evidence" value="ECO:0007669"/>
    <property type="project" value="InterPro"/>
</dbReference>
<dbReference type="InterPro" id="IPR036620">
    <property type="entry name" value="MC1_sf"/>
</dbReference>
<dbReference type="GO" id="GO:0003677">
    <property type="term" value="F:DNA binding"/>
    <property type="evidence" value="ECO:0007669"/>
    <property type="project" value="InterPro"/>
</dbReference>
<dbReference type="GO" id="GO:0042262">
    <property type="term" value="P:DNA protection"/>
    <property type="evidence" value="ECO:0007669"/>
    <property type="project" value="InterPro"/>
</dbReference>
<feature type="compositionally biased region" description="Basic residues" evidence="1">
    <location>
        <begin position="190"/>
        <end position="217"/>
    </location>
</feature>
<feature type="compositionally biased region" description="Low complexity" evidence="1">
    <location>
        <begin position="218"/>
        <end position="235"/>
    </location>
</feature>
<protein>
    <recommendedName>
        <fullName evidence="3">Chromosomal protein MC1 domain-containing protein</fullName>
    </recommendedName>
</protein>
<feature type="compositionally biased region" description="Acidic residues" evidence="1">
    <location>
        <begin position="15"/>
        <end position="26"/>
    </location>
</feature>
<feature type="compositionally biased region" description="Basic residues" evidence="1">
    <location>
        <begin position="236"/>
        <end position="252"/>
    </location>
</feature>
<dbReference type="GO" id="GO:0006334">
    <property type="term" value="P:nucleosome assembly"/>
    <property type="evidence" value="ECO:0007669"/>
    <property type="project" value="InterPro"/>
</dbReference>
<proteinExistence type="predicted"/>
<dbReference type="InterPro" id="IPR005819">
    <property type="entry name" value="H1/H5"/>
</dbReference>
<feature type="region of interest" description="Disordered" evidence="1">
    <location>
        <begin position="1"/>
        <end position="77"/>
    </location>
</feature>
<dbReference type="GO" id="GO:0030527">
    <property type="term" value="F:structural constituent of chromatin"/>
    <property type="evidence" value="ECO:0007669"/>
    <property type="project" value="InterPro"/>
</dbReference>
<evidence type="ECO:0000313" key="2">
    <source>
        <dbReference type="EMBL" id="QHT01497.1"/>
    </source>
</evidence>
<accession>A0A6C0CAW7</accession>